<evidence type="ECO:0000313" key="1">
    <source>
        <dbReference type="EMBL" id="MBO0439003.1"/>
    </source>
</evidence>
<reference evidence="1 2" key="1">
    <citation type="submission" date="2021-03" db="EMBL/GenBank/DDBJ databases">
        <title>Enterococcal diversity collection.</title>
        <authorList>
            <person name="Gilmore M.S."/>
            <person name="Schwartzman J."/>
            <person name="Van Tyne D."/>
            <person name="Martin M."/>
            <person name="Earl A.M."/>
            <person name="Manson A.L."/>
            <person name="Straub T."/>
            <person name="Salamzade R."/>
            <person name="Saavedra J."/>
            <person name="Lebreton F."/>
            <person name="Prichula J."/>
            <person name="Schaufler K."/>
            <person name="Gaca A."/>
            <person name="Sgardioli B."/>
            <person name="Wagenaar J."/>
            <person name="Strong T."/>
        </authorList>
    </citation>
    <scope>NUCLEOTIDE SEQUENCE [LARGE SCALE GENOMIC DNA]</scope>
    <source>
        <strain evidence="1 2">DIV0869a</strain>
    </source>
</reference>
<protein>
    <submittedName>
        <fullName evidence="1">Uncharacterized protein</fullName>
    </submittedName>
</protein>
<dbReference type="EMBL" id="JAFLWD010000003">
    <property type="protein sequence ID" value="MBO0439003.1"/>
    <property type="molecule type" value="Genomic_DNA"/>
</dbReference>
<evidence type="ECO:0000313" key="2">
    <source>
        <dbReference type="Proteomes" id="UP000664632"/>
    </source>
</evidence>
<comment type="caution">
    <text evidence="1">The sequence shown here is derived from an EMBL/GenBank/DDBJ whole genome shotgun (WGS) entry which is preliminary data.</text>
</comment>
<name>A0ABS3GUR7_9ENTE</name>
<gene>
    <name evidence="1" type="ORF">JZO69_01330</name>
</gene>
<keyword evidence="2" id="KW-1185">Reference proteome</keyword>
<dbReference type="Proteomes" id="UP000664632">
    <property type="component" value="Unassembled WGS sequence"/>
</dbReference>
<proteinExistence type="predicted"/>
<sequence length="216" mass="24704">MKIFKPKKSNSSTDLVEALEQLLENDLPLDEKILNLINSFEDITLKIGKKEQLIKLLLNKLNYDINFSRVGDNNERYDAIIKLIDSDKTVLVEIEIPSTAMLDAPRNLLDDVAVYCNRYDTTINNIIPVVFCWAYPNNRTDYWNVVNDISKVIDIRINTISVVALACYYWTGLPFDISSSDFYLDTTNNKLDTLTTSLKKKNVNIQILSGFLSPIK</sequence>
<organism evidence="1 2">
    <name type="scientific">Candidatus Enterococcus ikei</name>
    <dbReference type="NCBI Taxonomy" id="2815326"/>
    <lineage>
        <taxon>Bacteria</taxon>
        <taxon>Bacillati</taxon>
        <taxon>Bacillota</taxon>
        <taxon>Bacilli</taxon>
        <taxon>Lactobacillales</taxon>
        <taxon>Enterococcaceae</taxon>
        <taxon>Enterococcus</taxon>
    </lineage>
</organism>
<accession>A0ABS3GUR7</accession>
<dbReference type="RefSeq" id="WP_207111112.1">
    <property type="nucleotide sequence ID" value="NZ_JAFLWD010000003.1"/>
</dbReference>